<comment type="subcellular location">
    <subcellularLocation>
        <location evidence="11">Cytoplasm</location>
    </subcellularLocation>
</comment>
<sequence length="1451" mass="161861">MDTFGNFFSTYINCTGLAESLLTGKLQQIQISAGNRAISVEITLEKLVPQKSLYDAEKRIINCKQLKIATAHLLPRYASSLFSLQYYPDLVMELKRREATVNGTLQDSTAALENGTMMITLRHGGNARLLAHHADTILSQLIFEEFGTHIPVKFTGRLEIDGESKQYQEMQAHQTEKVHREEIVSRQEDYEISQAHTTSPSVIEVREGTTLYPTILPQTAHPLYKTLPKSKPAPISSITPDIGSLTVWGEIFSIETRLTRDKQHKIFSIDITDYTSSITLKIFENIPDSRPLDTLHNGMSLLVRGDVEYDKYDHEIVMRPRGIGTVQQMKVEDHAPAKRVELHMHTNMSQMDAVSSASDLITRAAEWGQPAVAVTDHGVVQAFPEAMNTADSLKKQGKPIKVIYGTEAYFVNDLVPAVVGESDRPLDGEFISFDLETTGLSAKEERITEIGAVRICAGQIVEEFDTFVDPERPIPAKITKLTGITDDMVQGAPSEEEALKQFYAFCGKDAVLVAHNAGFDTSFLRAAAGRHEMEFPYTYIDSLPMCQAMLTDIKNYKLDTVAKYLKLGKFNHHRACDDAAMLGQIFIVLLQRLKEDSKAKTVADINTALATYHNHGSAKKLRSYHQIILVRNQTGLKNLYKLVSMAHLQYFYRNPRIPKSELIQYREGLLIGSACQAGELYQAVFDGKPWNQLLDIADFYDYLEIQPDGNNMFMIHNGSLSSVGQLHEINKTIIRLGKTLHKPVVATCDVHFLDPKDKDYRKILQTAQGFDSSEEQAPLYLRTTAEMLKEFDYLDKDQAYEVVVKNTNLIADMCEEIRPIPSGVFPPFIDGAEKQLNEICWKRAKQIYGEPLPQIVRARLERELGSINKHGFSVLYMTAQKLVADSEAHGYLVGSRGSVGSSFVASMSGISEVNPLSPHYICPYCKYSEFITDGSVGSGFDLPPKICPVCGSPLRQDGHNIPFETFLGFDGDKTPDIDLNFSGEYQSGAHRYTETLFGKGHVFKAGTIATVADKTAFGYVKKYQETNNVTLHSAEELRLAQGCTGIKRTTGQHPGGMVVVPRGYGIYDFCPVQHPANDQKNDNVTTHFDFHSIHDTICKLDELGHDVPTIYRYLEEYTGIPVMSVSMSDPKVMSLFHSPEALGVTPEDIDCQTGTFSMPELGTPFVRQMLIDSQPKTFTDLLQISGLSHGTDVWLGNAQDLIKDGTCTISQVIGTRDSIMTYLLQKGLEPKMAFKIMEITRKGKAPKLLTEDHIKAMKEHNVPQWYINSCFKIKYMFPKAHAAAYMISALRLGWYKVHKPVEYYAAYFTVRGEDFDGATVVKGRAAVQQRMREIRQKGKEASKKEEDAFGTLQIVNEMLARGIGVLPIDLYKSDARKYLVEDGKVRLPFASINGVGDSAARALAAARDGGEYISVDDLQSRSKVSKSVIESLRDAGALNGLPQSSQMTLFA</sequence>
<evidence type="ECO:0000313" key="15">
    <source>
        <dbReference type="Proteomes" id="UP000501316"/>
    </source>
</evidence>
<dbReference type="Pfam" id="PF17657">
    <property type="entry name" value="DNA_pol3_finger"/>
    <property type="match status" value="1"/>
</dbReference>
<dbReference type="InterPro" id="IPR011708">
    <property type="entry name" value="DNA_pol3_alpha_NTPase_dom"/>
</dbReference>
<dbReference type="InterPro" id="IPR029460">
    <property type="entry name" value="DNAPol_HHH"/>
</dbReference>
<dbReference type="RefSeq" id="WP_174193170.1">
    <property type="nucleotide sequence ID" value="NZ_CP046051.1"/>
</dbReference>
<keyword evidence="3 11" id="KW-0808">Transferase</keyword>
<dbReference type="CDD" id="cd07435">
    <property type="entry name" value="PHP_PolIIIA_POLC"/>
    <property type="match status" value="1"/>
</dbReference>
<dbReference type="SUPFAM" id="SSF53098">
    <property type="entry name" value="Ribonuclease H-like"/>
    <property type="match status" value="1"/>
</dbReference>
<gene>
    <name evidence="11" type="primary">polC</name>
    <name evidence="14" type="ORF">GJQ69_05160</name>
</gene>
<dbReference type="InterPro" id="IPR004013">
    <property type="entry name" value="PHP_dom"/>
</dbReference>
<dbReference type="InterPro" id="IPR012337">
    <property type="entry name" value="RNaseH-like_sf"/>
</dbReference>
<comment type="similarity">
    <text evidence="11">Belongs to the DNA polymerase type-C family. PolC subfamily.</text>
</comment>
<accession>A0A859DQ32</accession>
<dbReference type="InterPro" id="IPR003141">
    <property type="entry name" value="Pol/His_phosphatase_N"/>
</dbReference>
<dbReference type="EMBL" id="CP046051">
    <property type="protein sequence ID" value="QKN23920.1"/>
    <property type="molecule type" value="Genomic_DNA"/>
</dbReference>
<dbReference type="InterPro" id="IPR004805">
    <property type="entry name" value="DnaE2/DnaE/PolC"/>
</dbReference>
<dbReference type="PANTHER" id="PTHR32294">
    <property type="entry name" value="DNA POLYMERASE III SUBUNIT ALPHA"/>
    <property type="match status" value="1"/>
</dbReference>
<name>A0A859DQ32_9FIRM</name>
<keyword evidence="2 11" id="KW-0963">Cytoplasm</keyword>
<dbReference type="Pfam" id="PF14579">
    <property type="entry name" value="HHH_6"/>
    <property type="match status" value="1"/>
</dbReference>
<evidence type="ECO:0000256" key="2">
    <source>
        <dbReference type="ARBA" id="ARBA00022490"/>
    </source>
</evidence>
<evidence type="ECO:0000256" key="11">
    <source>
        <dbReference type="HAMAP-Rule" id="MF_00356"/>
    </source>
</evidence>
<reference evidence="14 15" key="1">
    <citation type="submission" date="2019-11" db="EMBL/GenBank/DDBJ databases">
        <authorList>
            <person name="Ren C."/>
            <person name="Wang H."/>
            <person name="Xu Y."/>
        </authorList>
    </citation>
    <scope>NUCLEOTIDE SEQUENCE [LARGE SCALE GENOMIC DNA]</scope>
    <source>
        <strain evidence="14 15">LBM 19010</strain>
    </source>
</reference>
<evidence type="ECO:0000256" key="1">
    <source>
        <dbReference type="ARBA" id="ARBA00003452"/>
    </source>
</evidence>
<dbReference type="HAMAP" id="MF_00356">
    <property type="entry name" value="DNApol_PolC"/>
    <property type="match status" value="1"/>
</dbReference>
<organism evidence="14 15">
    <name type="scientific">Caproicibacterium lactatifermentans</name>
    <dbReference type="NCBI Taxonomy" id="2666138"/>
    <lineage>
        <taxon>Bacteria</taxon>
        <taxon>Bacillati</taxon>
        <taxon>Bacillota</taxon>
        <taxon>Clostridia</taxon>
        <taxon>Eubacteriales</taxon>
        <taxon>Oscillospiraceae</taxon>
        <taxon>Caproicibacterium</taxon>
    </lineage>
</organism>
<keyword evidence="5 11" id="KW-0235">DNA replication</keyword>
<dbReference type="InterPro" id="IPR013520">
    <property type="entry name" value="Ribonucl_H"/>
</dbReference>
<evidence type="ECO:0000256" key="4">
    <source>
        <dbReference type="ARBA" id="ARBA00022695"/>
    </source>
</evidence>
<evidence type="ECO:0000256" key="3">
    <source>
        <dbReference type="ARBA" id="ARBA00022679"/>
    </source>
</evidence>
<dbReference type="Gene3D" id="1.10.150.870">
    <property type="match status" value="1"/>
</dbReference>
<proteinExistence type="inferred from homology"/>
<evidence type="ECO:0000256" key="6">
    <source>
        <dbReference type="ARBA" id="ARBA00022722"/>
    </source>
</evidence>
<evidence type="ECO:0000259" key="12">
    <source>
        <dbReference type="SMART" id="SM00479"/>
    </source>
</evidence>
<dbReference type="GO" id="GO:0003887">
    <property type="term" value="F:DNA-directed DNA polymerase activity"/>
    <property type="evidence" value="ECO:0007669"/>
    <property type="project" value="UniProtKB-UniRule"/>
</dbReference>
<dbReference type="Gene3D" id="3.20.20.140">
    <property type="entry name" value="Metal-dependent hydrolases"/>
    <property type="match status" value="2"/>
</dbReference>
<dbReference type="Proteomes" id="UP000501316">
    <property type="component" value="Chromosome"/>
</dbReference>
<dbReference type="KEGG" id="clf:GJQ69_05160"/>
<dbReference type="InterPro" id="IPR006308">
    <property type="entry name" value="Pol_III_a_PolC-type_gram_pos"/>
</dbReference>
<dbReference type="Pfam" id="PF02811">
    <property type="entry name" value="PHP"/>
    <property type="match status" value="1"/>
</dbReference>
<dbReference type="CDD" id="cd04484">
    <property type="entry name" value="polC_OBF"/>
    <property type="match status" value="1"/>
</dbReference>
<evidence type="ECO:0000256" key="5">
    <source>
        <dbReference type="ARBA" id="ARBA00022705"/>
    </source>
</evidence>
<feature type="domain" description="Exonuclease" evidence="12">
    <location>
        <begin position="429"/>
        <end position="595"/>
    </location>
</feature>
<evidence type="ECO:0000259" key="13">
    <source>
        <dbReference type="SMART" id="SM00481"/>
    </source>
</evidence>
<dbReference type="GO" id="GO:0008408">
    <property type="term" value="F:3'-5' exonuclease activity"/>
    <property type="evidence" value="ECO:0007669"/>
    <property type="project" value="UniProtKB-UniRule"/>
</dbReference>
<comment type="function">
    <text evidence="1 11">Required for replicative DNA synthesis. This DNA polymerase also exhibits 3' to 5' exonuclease activity.</text>
</comment>
<dbReference type="FunFam" id="3.30.420.10:FF:000045">
    <property type="entry name" value="3'-5' exonuclease DinG"/>
    <property type="match status" value="1"/>
</dbReference>
<dbReference type="PANTHER" id="PTHR32294:SF5">
    <property type="entry name" value="DNA POLYMERASE III POLC-TYPE"/>
    <property type="match status" value="1"/>
</dbReference>
<dbReference type="EC" id="2.7.7.7" evidence="11"/>
<evidence type="ECO:0000256" key="7">
    <source>
        <dbReference type="ARBA" id="ARBA00022801"/>
    </source>
</evidence>
<feature type="domain" description="Polymerase/histidinol phosphatase N-terminal" evidence="13">
    <location>
        <begin position="340"/>
        <end position="412"/>
    </location>
</feature>
<dbReference type="NCBIfam" id="TIGR00573">
    <property type="entry name" value="dnaq"/>
    <property type="match status" value="1"/>
</dbReference>
<evidence type="ECO:0000256" key="8">
    <source>
        <dbReference type="ARBA" id="ARBA00022839"/>
    </source>
</evidence>
<dbReference type="GO" id="GO:0006261">
    <property type="term" value="P:DNA-templated DNA replication"/>
    <property type="evidence" value="ECO:0007669"/>
    <property type="project" value="UniProtKB-UniRule"/>
</dbReference>
<keyword evidence="9 11" id="KW-0239">DNA-directed DNA polymerase</keyword>
<dbReference type="CDD" id="cd07309">
    <property type="entry name" value="PHP"/>
    <property type="match status" value="1"/>
</dbReference>
<protein>
    <recommendedName>
        <fullName evidence="11">DNA polymerase III PolC-type</fullName>
        <shortName evidence="11">PolIII</shortName>
        <ecNumber evidence="11">2.7.7.7</ecNumber>
    </recommendedName>
</protein>
<dbReference type="InterPro" id="IPR040982">
    <property type="entry name" value="DNA_pol3_finger"/>
</dbReference>
<dbReference type="GO" id="GO:0003677">
    <property type="term" value="F:DNA binding"/>
    <property type="evidence" value="ECO:0007669"/>
    <property type="project" value="UniProtKB-UniRule"/>
</dbReference>
<evidence type="ECO:0000313" key="14">
    <source>
        <dbReference type="EMBL" id="QKN23920.1"/>
    </source>
</evidence>
<comment type="catalytic activity">
    <reaction evidence="10 11">
        <text>DNA(n) + a 2'-deoxyribonucleoside 5'-triphosphate = DNA(n+1) + diphosphate</text>
        <dbReference type="Rhea" id="RHEA:22508"/>
        <dbReference type="Rhea" id="RHEA-COMP:17339"/>
        <dbReference type="Rhea" id="RHEA-COMP:17340"/>
        <dbReference type="ChEBI" id="CHEBI:33019"/>
        <dbReference type="ChEBI" id="CHEBI:61560"/>
        <dbReference type="ChEBI" id="CHEBI:173112"/>
        <dbReference type="EC" id="2.7.7.7"/>
    </reaction>
</comment>
<dbReference type="InterPro" id="IPR006054">
    <property type="entry name" value="DnaQ"/>
</dbReference>
<dbReference type="Gene3D" id="1.10.150.700">
    <property type="entry name" value="PolC, middle finger domain"/>
    <property type="match status" value="1"/>
</dbReference>
<keyword evidence="8 11" id="KW-0269">Exonuclease</keyword>
<dbReference type="InterPro" id="IPR012340">
    <property type="entry name" value="NA-bd_OB-fold"/>
</dbReference>
<dbReference type="SMART" id="SM00481">
    <property type="entry name" value="POLIIIAc"/>
    <property type="match status" value="1"/>
</dbReference>
<evidence type="ECO:0000256" key="9">
    <source>
        <dbReference type="ARBA" id="ARBA00022932"/>
    </source>
</evidence>
<dbReference type="Gene3D" id="2.40.50.140">
    <property type="entry name" value="Nucleic acid-binding proteins"/>
    <property type="match status" value="1"/>
</dbReference>
<evidence type="ECO:0000256" key="10">
    <source>
        <dbReference type="ARBA" id="ARBA00049244"/>
    </source>
</evidence>
<dbReference type="Gene3D" id="3.30.420.10">
    <property type="entry name" value="Ribonuclease H-like superfamily/Ribonuclease H"/>
    <property type="match status" value="1"/>
</dbReference>
<keyword evidence="7 11" id="KW-0378">Hydrolase</keyword>
<keyword evidence="4 11" id="KW-0548">Nucleotidyltransferase</keyword>
<dbReference type="SMART" id="SM00479">
    <property type="entry name" value="EXOIII"/>
    <property type="match status" value="1"/>
</dbReference>
<dbReference type="Gene3D" id="6.10.140.1510">
    <property type="match status" value="1"/>
</dbReference>
<dbReference type="NCBIfam" id="TIGR01405">
    <property type="entry name" value="polC_Gram_pos"/>
    <property type="match status" value="1"/>
</dbReference>
<dbReference type="Pfam" id="PF07733">
    <property type="entry name" value="DNA_pol3_alpha"/>
    <property type="match status" value="2"/>
</dbReference>
<keyword evidence="6 11" id="KW-0540">Nuclease</keyword>
<dbReference type="Gene3D" id="3.30.1900.20">
    <property type="match status" value="2"/>
</dbReference>
<dbReference type="InterPro" id="IPR036397">
    <property type="entry name" value="RNaseH_sf"/>
</dbReference>
<dbReference type="NCBIfam" id="NF001688">
    <property type="entry name" value="PRK00448.1"/>
    <property type="match status" value="1"/>
</dbReference>
<dbReference type="Pfam" id="PF00929">
    <property type="entry name" value="RNase_T"/>
    <property type="match status" value="1"/>
</dbReference>
<dbReference type="CDD" id="cd06127">
    <property type="entry name" value="DEDDh"/>
    <property type="match status" value="1"/>
</dbReference>
<dbReference type="InterPro" id="IPR044923">
    <property type="entry name" value="PolC_middle_finger_sf"/>
</dbReference>
<dbReference type="GO" id="GO:0005737">
    <property type="term" value="C:cytoplasm"/>
    <property type="evidence" value="ECO:0007669"/>
    <property type="project" value="UniProtKB-SubCell"/>
</dbReference>